<reference evidence="1" key="1">
    <citation type="journal article" date="2014" name="Front. Microbiol.">
        <title>High frequency of phylogenetically diverse reductive dehalogenase-homologous genes in deep subseafloor sedimentary metagenomes.</title>
        <authorList>
            <person name="Kawai M."/>
            <person name="Futagami T."/>
            <person name="Toyoda A."/>
            <person name="Takaki Y."/>
            <person name="Nishi S."/>
            <person name="Hori S."/>
            <person name="Arai W."/>
            <person name="Tsubouchi T."/>
            <person name="Morono Y."/>
            <person name="Uchiyama I."/>
            <person name="Ito T."/>
            <person name="Fujiyama A."/>
            <person name="Inagaki F."/>
            <person name="Takami H."/>
        </authorList>
    </citation>
    <scope>NUCLEOTIDE SEQUENCE</scope>
    <source>
        <strain evidence="1">Expedition CK06-06</strain>
    </source>
</reference>
<dbReference type="AlphaFoldDB" id="X1BT46"/>
<organism evidence="1">
    <name type="scientific">marine sediment metagenome</name>
    <dbReference type="NCBI Taxonomy" id="412755"/>
    <lineage>
        <taxon>unclassified sequences</taxon>
        <taxon>metagenomes</taxon>
        <taxon>ecological metagenomes</taxon>
    </lineage>
</organism>
<feature type="non-terminal residue" evidence="1">
    <location>
        <position position="1"/>
    </location>
</feature>
<protein>
    <submittedName>
        <fullName evidence="1">Uncharacterized protein</fullName>
    </submittedName>
</protein>
<sequence>SLRDRSLKNGAKAYSSPDKLREVIHKAGIANFRIIYDRAGIWAELKNSCLYEIAIS</sequence>
<dbReference type="EMBL" id="BART01019952">
    <property type="protein sequence ID" value="GAG98245.1"/>
    <property type="molecule type" value="Genomic_DNA"/>
</dbReference>
<gene>
    <name evidence="1" type="ORF">S01H4_37183</name>
</gene>
<name>X1BT46_9ZZZZ</name>
<evidence type="ECO:0000313" key="1">
    <source>
        <dbReference type="EMBL" id="GAG98245.1"/>
    </source>
</evidence>
<comment type="caution">
    <text evidence="1">The sequence shown here is derived from an EMBL/GenBank/DDBJ whole genome shotgun (WGS) entry which is preliminary data.</text>
</comment>
<accession>X1BT46</accession>
<proteinExistence type="predicted"/>